<comment type="caution">
    <text evidence="3">The sequence shown here is derived from an EMBL/GenBank/DDBJ whole genome shotgun (WGS) entry which is preliminary data.</text>
</comment>
<gene>
    <name evidence="3" type="ORF">HPB52_007860</name>
</gene>
<accession>A0A9D4T1S6</accession>
<feature type="domain" description="MADF" evidence="2">
    <location>
        <begin position="364"/>
        <end position="396"/>
    </location>
</feature>
<dbReference type="Pfam" id="PF10545">
    <property type="entry name" value="MADF_DNA_bdg"/>
    <property type="match status" value="1"/>
</dbReference>
<name>A0A9D4T1S6_RHISA</name>
<feature type="region of interest" description="Disordered" evidence="1">
    <location>
        <begin position="192"/>
        <end position="274"/>
    </location>
</feature>
<proteinExistence type="predicted"/>
<protein>
    <recommendedName>
        <fullName evidence="2">MADF domain-containing protein</fullName>
    </recommendedName>
</protein>
<dbReference type="PROSITE" id="PS51029">
    <property type="entry name" value="MADF"/>
    <property type="match status" value="1"/>
</dbReference>
<feature type="compositionally biased region" description="Basic and acidic residues" evidence="1">
    <location>
        <begin position="310"/>
        <end position="328"/>
    </location>
</feature>
<feature type="compositionally biased region" description="Polar residues" evidence="1">
    <location>
        <begin position="205"/>
        <end position="215"/>
    </location>
</feature>
<dbReference type="EMBL" id="JABSTV010001248">
    <property type="protein sequence ID" value="KAH7968325.1"/>
    <property type="molecule type" value="Genomic_DNA"/>
</dbReference>
<evidence type="ECO:0000259" key="2">
    <source>
        <dbReference type="PROSITE" id="PS51029"/>
    </source>
</evidence>
<evidence type="ECO:0000256" key="1">
    <source>
        <dbReference type="SAM" id="MobiDB-lite"/>
    </source>
</evidence>
<dbReference type="AlphaFoldDB" id="A0A9D4T1S6"/>
<sequence>MYFNSCRALQERIQRPRVAVVTCILTPHRVIGETMKECSFLHCDVAGRPYLLEDFREPLQELGVLKDVTGIGPFQMTHVGLIKLRTRKAKDALVNAGGLELKGRFCAVIDPVQQDTTLKVHWVPFHVTGEALTKAFDHYGEVKEIRQEEWKVRGFEQAESLVALCSSLFPEELQFVFVVDVKDILDETAECQEQGSTDAEKVVTPSASTQDATTGRKQKNRRSKEEEKTAPAPTVLDNGRDAQNEYFNVEPETPYETPDKMATQEPATPAKRCRRDATTVDVTVEETMVDSAQRLEPQWMEVRKGNTAQREGHRRSPEKGRRRSDQRDRRRGCPFKLSCQRRRSIQTSAFLGATMATAEYSAELLINAIKMYPFIYDKRHPCFKDRTKKDQAWAEI</sequence>
<organism evidence="3 4">
    <name type="scientific">Rhipicephalus sanguineus</name>
    <name type="common">Brown dog tick</name>
    <name type="synonym">Ixodes sanguineus</name>
    <dbReference type="NCBI Taxonomy" id="34632"/>
    <lineage>
        <taxon>Eukaryota</taxon>
        <taxon>Metazoa</taxon>
        <taxon>Ecdysozoa</taxon>
        <taxon>Arthropoda</taxon>
        <taxon>Chelicerata</taxon>
        <taxon>Arachnida</taxon>
        <taxon>Acari</taxon>
        <taxon>Parasitiformes</taxon>
        <taxon>Ixodida</taxon>
        <taxon>Ixodoidea</taxon>
        <taxon>Ixodidae</taxon>
        <taxon>Rhipicephalinae</taxon>
        <taxon>Rhipicephalus</taxon>
        <taxon>Rhipicephalus</taxon>
    </lineage>
</organism>
<evidence type="ECO:0000313" key="3">
    <source>
        <dbReference type="EMBL" id="KAH7968325.1"/>
    </source>
</evidence>
<dbReference type="Proteomes" id="UP000821837">
    <property type="component" value="Unassembled WGS sequence"/>
</dbReference>
<reference evidence="3" key="1">
    <citation type="journal article" date="2020" name="Cell">
        <title>Large-Scale Comparative Analyses of Tick Genomes Elucidate Their Genetic Diversity and Vector Capacities.</title>
        <authorList>
            <consortium name="Tick Genome and Microbiome Consortium (TIGMIC)"/>
            <person name="Jia N."/>
            <person name="Wang J."/>
            <person name="Shi W."/>
            <person name="Du L."/>
            <person name="Sun Y."/>
            <person name="Zhan W."/>
            <person name="Jiang J.F."/>
            <person name="Wang Q."/>
            <person name="Zhang B."/>
            <person name="Ji P."/>
            <person name="Bell-Sakyi L."/>
            <person name="Cui X.M."/>
            <person name="Yuan T.T."/>
            <person name="Jiang B.G."/>
            <person name="Yang W.F."/>
            <person name="Lam T.T."/>
            <person name="Chang Q.C."/>
            <person name="Ding S.J."/>
            <person name="Wang X.J."/>
            <person name="Zhu J.G."/>
            <person name="Ruan X.D."/>
            <person name="Zhao L."/>
            <person name="Wei J.T."/>
            <person name="Ye R.Z."/>
            <person name="Que T.C."/>
            <person name="Du C.H."/>
            <person name="Zhou Y.H."/>
            <person name="Cheng J.X."/>
            <person name="Dai P.F."/>
            <person name="Guo W.B."/>
            <person name="Han X.H."/>
            <person name="Huang E.J."/>
            <person name="Li L.F."/>
            <person name="Wei W."/>
            <person name="Gao Y.C."/>
            <person name="Liu J.Z."/>
            <person name="Shao H.Z."/>
            <person name="Wang X."/>
            <person name="Wang C.C."/>
            <person name="Yang T.C."/>
            <person name="Huo Q.B."/>
            <person name="Li W."/>
            <person name="Chen H.Y."/>
            <person name="Chen S.E."/>
            <person name="Zhou L.G."/>
            <person name="Ni X.B."/>
            <person name="Tian J.H."/>
            <person name="Sheng Y."/>
            <person name="Liu T."/>
            <person name="Pan Y.S."/>
            <person name="Xia L.Y."/>
            <person name="Li J."/>
            <person name="Zhao F."/>
            <person name="Cao W.C."/>
        </authorList>
    </citation>
    <scope>NUCLEOTIDE SEQUENCE</scope>
    <source>
        <strain evidence="3">Rsan-2018</strain>
    </source>
</reference>
<evidence type="ECO:0000313" key="4">
    <source>
        <dbReference type="Proteomes" id="UP000821837"/>
    </source>
</evidence>
<dbReference type="VEuPathDB" id="VectorBase:RSAN_037927"/>
<reference evidence="3" key="2">
    <citation type="submission" date="2021-09" db="EMBL/GenBank/DDBJ databases">
        <authorList>
            <person name="Jia N."/>
            <person name="Wang J."/>
            <person name="Shi W."/>
            <person name="Du L."/>
            <person name="Sun Y."/>
            <person name="Zhan W."/>
            <person name="Jiang J."/>
            <person name="Wang Q."/>
            <person name="Zhang B."/>
            <person name="Ji P."/>
            <person name="Sakyi L.B."/>
            <person name="Cui X."/>
            <person name="Yuan T."/>
            <person name="Jiang B."/>
            <person name="Yang W."/>
            <person name="Lam T.T.-Y."/>
            <person name="Chang Q."/>
            <person name="Ding S."/>
            <person name="Wang X."/>
            <person name="Zhu J."/>
            <person name="Ruan X."/>
            <person name="Zhao L."/>
            <person name="Wei J."/>
            <person name="Que T."/>
            <person name="Du C."/>
            <person name="Cheng J."/>
            <person name="Dai P."/>
            <person name="Han X."/>
            <person name="Huang E."/>
            <person name="Gao Y."/>
            <person name="Liu J."/>
            <person name="Shao H."/>
            <person name="Ye R."/>
            <person name="Li L."/>
            <person name="Wei W."/>
            <person name="Wang X."/>
            <person name="Wang C."/>
            <person name="Huo Q."/>
            <person name="Li W."/>
            <person name="Guo W."/>
            <person name="Chen H."/>
            <person name="Chen S."/>
            <person name="Zhou L."/>
            <person name="Zhou L."/>
            <person name="Ni X."/>
            <person name="Tian J."/>
            <person name="Zhou Y."/>
            <person name="Sheng Y."/>
            <person name="Liu T."/>
            <person name="Pan Y."/>
            <person name="Xia L."/>
            <person name="Li J."/>
            <person name="Zhao F."/>
            <person name="Cao W."/>
        </authorList>
    </citation>
    <scope>NUCLEOTIDE SEQUENCE</scope>
    <source>
        <strain evidence="3">Rsan-2018</strain>
        <tissue evidence="3">Larvae</tissue>
    </source>
</reference>
<keyword evidence="4" id="KW-1185">Reference proteome</keyword>
<dbReference type="InterPro" id="IPR006578">
    <property type="entry name" value="MADF-dom"/>
</dbReference>
<feature type="region of interest" description="Disordered" evidence="1">
    <location>
        <begin position="301"/>
        <end position="333"/>
    </location>
</feature>